<gene>
    <name evidence="2" type="ORF">LSTR_LSTR012894</name>
</gene>
<dbReference type="InterPro" id="IPR001810">
    <property type="entry name" value="F-box_dom"/>
</dbReference>
<accession>A0A482WMY8</accession>
<dbReference type="OrthoDB" id="435188at2759"/>
<organism evidence="2 3">
    <name type="scientific">Laodelphax striatellus</name>
    <name type="common">Small brown planthopper</name>
    <name type="synonym">Delphax striatella</name>
    <dbReference type="NCBI Taxonomy" id="195883"/>
    <lineage>
        <taxon>Eukaryota</taxon>
        <taxon>Metazoa</taxon>
        <taxon>Ecdysozoa</taxon>
        <taxon>Arthropoda</taxon>
        <taxon>Hexapoda</taxon>
        <taxon>Insecta</taxon>
        <taxon>Pterygota</taxon>
        <taxon>Neoptera</taxon>
        <taxon>Paraneoptera</taxon>
        <taxon>Hemiptera</taxon>
        <taxon>Auchenorrhyncha</taxon>
        <taxon>Fulgoroidea</taxon>
        <taxon>Delphacidae</taxon>
        <taxon>Criomorphinae</taxon>
        <taxon>Laodelphax</taxon>
    </lineage>
</organism>
<evidence type="ECO:0000313" key="3">
    <source>
        <dbReference type="Proteomes" id="UP000291343"/>
    </source>
</evidence>
<dbReference type="EMBL" id="QKKF02030011">
    <property type="protein sequence ID" value="RZF34897.1"/>
    <property type="molecule type" value="Genomic_DNA"/>
</dbReference>
<name>A0A482WMY8_LAOST</name>
<comment type="caution">
    <text evidence="2">The sequence shown here is derived from an EMBL/GenBank/DDBJ whole genome shotgun (WGS) entry which is preliminary data.</text>
</comment>
<dbReference type="Pfam" id="PF12937">
    <property type="entry name" value="F-box-like"/>
    <property type="match status" value="1"/>
</dbReference>
<dbReference type="InterPro" id="IPR036047">
    <property type="entry name" value="F-box-like_dom_sf"/>
</dbReference>
<dbReference type="SMART" id="SM00256">
    <property type="entry name" value="FBOX"/>
    <property type="match status" value="1"/>
</dbReference>
<evidence type="ECO:0000259" key="1">
    <source>
        <dbReference type="PROSITE" id="PS50181"/>
    </source>
</evidence>
<dbReference type="PROSITE" id="PS50181">
    <property type="entry name" value="FBOX"/>
    <property type="match status" value="1"/>
</dbReference>
<dbReference type="STRING" id="195883.A0A482WMY8"/>
<dbReference type="AlphaFoldDB" id="A0A482WMY8"/>
<dbReference type="InParanoid" id="A0A482WMY8"/>
<dbReference type="InterPro" id="IPR036322">
    <property type="entry name" value="WD40_repeat_dom_sf"/>
</dbReference>
<protein>
    <recommendedName>
        <fullName evidence="1">F-box domain-containing protein</fullName>
    </recommendedName>
</protein>
<reference evidence="2 3" key="1">
    <citation type="journal article" date="2017" name="Gigascience">
        <title>Genome sequence of the small brown planthopper, Laodelphax striatellus.</title>
        <authorList>
            <person name="Zhu J."/>
            <person name="Jiang F."/>
            <person name="Wang X."/>
            <person name="Yang P."/>
            <person name="Bao Y."/>
            <person name="Zhao W."/>
            <person name="Wang W."/>
            <person name="Lu H."/>
            <person name="Wang Q."/>
            <person name="Cui N."/>
            <person name="Li J."/>
            <person name="Chen X."/>
            <person name="Luo L."/>
            <person name="Yu J."/>
            <person name="Kang L."/>
            <person name="Cui F."/>
        </authorList>
    </citation>
    <scope>NUCLEOTIDE SEQUENCE [LARGE SCALE GENOMIC DNA]</scope>
    <source>
        <strain evidence="2">Lst14</strain>
    </source>
</reference>
<dbReference type="Gene3D" id="1.20.1280.50">
    <property type="match status" value="1"/>
</dbReference>
<evidence type="ECO:0000313" key="2">
    <source>
        <dbReference type="EMBL" id="RZF34897.1"/>
    </source>
</evidence>
<proteinExistence type="predicted"/>
<dbReference type="SUPFAM" id="SSF50978">
    <property type="entry name" value="WD40 repeat-like"/>
    <property type="match status" value="1"/>
</dbReference>
<sequence>MTDPLEVLPPELVETVFSDLTLTDLLSCSLVSRLWNTATENEILWKNLCISRGWKRCYEFDKCIFDCFKSFNDEEMQRICSFNKWKEYFVLRNLVKYNWNYGNFRESEVFVTEEAQRITCVSRTNRLLAIGCSKGIVQVFNVRAEHKLIQTIKFKKPRYIGAVMLSSEYLPFCQRYRLFVFKVNEEGTFDFCSIKEIGETEALSISDPSDFIGDHYLDDDDDDEEEEEDDDDYKFVDSYTLGVKFCMNDDFLVANNPLSHAIFVWNLKITTNDPVVSRFEHEKGTILTCIDLMDDVVTATFSYEDLSFISTGNHYRWFMTAFSLKDEIQLYRSATICEPNLSLVKGLSLHRSISYTLHSVIRSTEYNIFNEIQNKVYLFNNCGTLIYEAFTDFIDIAAYPDDNDFIAIEKNDSLLTYNPKTGIATISIDMLQGMILGICNGVLVTECDEFDRFGSSGPKFEFWRLKRSQQSEGPLFTLTTRYEVTTVFSDTSILFVGSRSIFLLDSMV</sequence>
<dbReference type="SUPFAM" id="SSF81383">
    <property type="entry name" value="F-box domain"/>
    <property type="match status" value="1"/>
</dbReference>
<feature type="domain" description="F-box" evidence="1">
    <location>
        <begin position="2"/>
        <end position="48"/>
    </location>
</feature>
<keyword evidence="3" id="KW-1185">Reference proteome</keyword>
<dbReference type="Proteomes" id="UP000291343">
    <property type="component" value="Unassembled WGS sequence"/>
</dbReference>